<keyword evidence="6" id="KW-1185">Reference proteome</keyword>
<dbReference type="PROSITE" id="PS51257">
    <property type="entry name" value="PROKAR_LIPOPROTEIN"/>
    <property type="match status" value="1"/>
</dbReference>
<dbReference type="EMBL" id="RYYV01000007">
    <property type="protein sequence ID" value="RUL75253.1"/>
    <property type="molecule type" value="Genomic_DNA"/>
</dbReference>
<dbReference type="Proteomes" id="UP000274358">
    <property type="component" value="Unassembled WGS sequence"/>
</dbReference>
<evidence type="ECO:0000256" key="3">
    <source>
        <dbReference type="SAM" id="Coils"/>
    </source>
</evidence>
<keyword evidence="2" id="KW-0732">Signal</keyword>
<evidence type="ECO:0000313" key="6">
    <source>
        <dbReference type="Proteomes" id="UP000274358"/>
    </source>
</evidence>
<feature type="region of interest" description="Disordered" evidence="4">
    <location>
        <begin position="108"/>
        <end position="129"/>
    </location>
</feature>
<organism evidence="5 6">
    <name type="scientific">Dyella choica</name>
    <dbReference type="NCBI Taxonomy" id="1927959"/>
    <lineage>
        <taxon>Bacteria</taxon>
        <taxon>Pseudomonadati</taxon>
        <taxon>Pseudomonadota</taxon>
        <taxon>Gammaproteobacteria</taxon>
        <taxon>Lysobacterales</taxon>
        <taxon>Rhodanobacteraceae</taxon>
        <taxon>Dyella</taxon>
    </lineage>
</organism>
<keyword evidence="2" id="KW-0564">Palmitate</keyword>
<keyword evidence="2" id="KW-0812">Transmembrane</keyword>
<dbReference type="Pfam" id="PF02321">
    <property type="entry name" value="OEP"/>
    <property type="match status" value="2"/>
</dbReference>
<proteinExistence type="inferred from homology"/>
<accession>A0A3S0PND4</accession>
<reference evidence="5 6" key="1">
    <citation type="submission" date="2018-12" db="EMBL/GenBank/DDBJ databases">
        <title>Dyella dinghuensis sp. nov. DHOA06 and Dyella choica sp. nov. 4M-K27, isolated from forest soil.</title>
        <authorList>
            <person name="Qiu L.-H."/>
            <person name="Gao Z.-H."/>
        </authorList>
    </citation>
    <scope>NUCLEOTIDE SEQUENCE [LARGE SCALE GENOMIC DNA]</scope>
    <source>
        <strain evidence="5 6">4M-K27</strain>
    </source>
</reference>
<feature type="coiled-coil region" evidence="3">
    <location>
        <begin position="186"/>
        <end position="213"/>
    </location>
</feature>
<keyword evidence="2" id="KW-0472">Membrane</keyword>
<dbReference type="NCBIfam" id="TIGR01845">
    <property type="entry name" value="outer_NodT"/>
    <property type="match status" value="1"/>
</dbReference>
<dbReference type="SUPFAM" id="SSF56954">
    <property type="entry name" value="Outer membrane efflux proteins (OEP)"/>
    <property type="match status" value="1"/>
</dbReference>
<feature type="chain" id="PRO_5018380309" evidence="2">
    <location>
        <begin position="23"/>
        <end position="485"/>
    </location>
</feature>
<dbReference type="AlphaFoldDB" id="A0A3S0PND4"/>
<comment type="caution">
    <text evidence="5">The sequence shown here is derived from an EMBL/GenBank/DDBJ whole genome shotgun (WGS) entry which is preliminary data.</text>
</comment>
<comment type="subcellular location">
    <subcellularLocation>
        <location evidence="2">Cell outer membrane</location>
        <topology evidence="2">Lipid-anchor</topology>
    </subcellularLocation>
</comment>
<keyword evidence="3" id="KW-0175">Coiled coil</keyword>
<dbReference type="Gene3D" id="1.20.1600.10">
    <property type="entry name" value="Outer membrane efflux proteins (OEP)"/>
    <property type="match status" value="1"/>
</dbReference>
<dbReference type="OrthoDB" id="9770517at2"/>
<protein>
    <submittedName>
        <fullName evidence="5">Efflux transporter outer membrane subunit</fullName>
    </submittedName>
</protein>
<evidence type="ECO:0000256" key="2">
    <source>
        <dbReference type="RuleBase" id="RU362097"/>
    </source>
</evidence>
<dbReference type="RefSeq" id="WP_126684812.1">
    <property type="nucleotide sequence ID" value="NZ_RYYV01000007.1"/>
</dbReference>
<sequence length="485" mass="51790">MKKLESLLFVAIAAALGGCSLAPPYQAPATPSAQAYRDVGPWVAAQPADQLPRESLWQLYRDTELDALQAKLLANNADLAAALAHYQQAQAYALQARSELFPQIGVGATGQRQRQSDHAPPMRNPKAPGEYNSYAVGAQASYEVDLWGRVRNTVEAGGDNALAAQADLASAQLSLQAQLADSYMQLRGLDQQIELLQQTIQAYEKALKLTQTLHTGGIVSGLDVSRAQTQLSDAKSQWSQTLARRALMQDTIAVLVGENAANFSLPAGTDSIDVPVVPLDVPSTLLQRRPDVAAAERRVAAANAGIGVARAAWFPSLTLNAQAGFQSAGWANLLTAGNRIWALGPTLALELFDGGYRKATIQAAKAKTDEAGANYRGVVLGAFQQVQDNLALLDHLGTASANQKDAADAAQHALDLSMSQYKQGAVSYLEVVLAQTTQLQEKRGLLQLDTERLRASVQLIRALGGGWSADQLTRTDRPNAKPVQQ</sequence>
<evidence type="ECO:0000313" key="5">
    <source>
        <dbReference type="EMBL" id="RUL75253.1"/>
    </source>
</evidence>
<dbReference type="InterPro" id="IPR003423">
    <property type="entry name" value="OMP_efflux"/>
</dbReference>
<comment type="similarity">
    <text evidence="1 2">Belongs to the outer membrane factor (OMF) (TC 1.B.17) family.</text>
</comment>
<evidence type="ECO:0000256" key="4">
    <source>
        <dbReference type="SAM" id="MobiDB-lite"/>
    </source>
</evidence>
<dbReference type="PANTHER" id="PTHR30203:SF33">
    <property type="entry name" value="BLR4455 PROTEIN"/>
    <property type="match status" value="1"/>
</dbReference>
<dbReference type="GO" id="GO:0015562">
    <property type="term" value="F:efflux transmembrane transporter activity"/>
    <property type="evidence" value="ECO:0007669"/>
    <property type="project" value="InterPro"/>
</dbReference>
<gene>
    <name evidence="5" type="ORF">EKH80_10990</name>
</gene>
<dbReference type="PANTHER" id="PTHR30203">
    <property type="entry name" value="OUTER MEMBRANE CATION EFFLUX PROTEIN"/>
    <property type="match status" value="1"/>
</dbReference>
<feature type="signal peptide" evidence="2">
    <location>
        <begin position="1"/>
        <end position="22"/>
    </location>
</feature>
<keyword evidence="2" id="KW-1134">Transmembrane beta strand</keyword>
<evidence type="ECO:0000256" key="1">
    <source>
        <dbReference type="ARBA" id="ARBA00007613"/>
    </source>
</evidence>
<dbReference type="InterPro" id="IPR010131">
    <property type="entry name" value="MdtP/NodT-like"/>
</dbReference>
<name>A0A3S0PND4_9GAMM</name>
<dbReference type="Gene3D" id="2.20.200.10">
    <property type="entry name" value="Outer membrane efflux proteins (OEP)"/>
    <property type="match status" value="1"/>
</dbReference>
<keyword evidence="2" id="KW-0449">Lipoprotein</keyword>
<dbReference type="GO" id="GO:0009279">
    <property type="term" value="C:cell outer membrane"/>
    <property type="evidence" value="ECO:0007669"/>
    <property type="project" value="UniProtKB-SubCell"/>
</dbReference>